<dbReference type="SUPFAM" id="SSF50199">
    <property type="entry name" value="Staphylococcal nuclease"/>
    <property type="match status" value="1"/>
</dbReference>
<sequence length="376" mass="40246">MNKVWSKTGAAALGAIALVLAVAVGAVGFVATYKKPATVTKIIDGDTIDVSLGGKTERIRLLNVDTPEMDQPECLSLEAKEFLESKIPVGTEIRLGYDAERTDRYGRTLAAVFLGDELINSSLARAGLGKAVVFGKNSKYFADVQQAEAEAKGKHVGIHGKVPDYCALAKELSSAIQGLTEAQSEPGTGIKAIDSTVAEIVAAVAVADQVSSKIAKLGAAERKAVSHMLRGTGHVISDLASARRKATNTQSDLNKKRSALVKAQKEAERKKKEAERKKAEAAKREAARKKQAAEQKRLAELQRQQRAVSPPQQYRPKPSPPPAPAPAQQYKPKPPPPPQQYRPQPAPPPANPYPGYNGPRCYAPGGKTWKPCPKKG</sequence>
<feature type="domain" description="TNase-like" evidence="2">
    <location>
        <begin position="33"/>
        <end position="161"/>
    </location>
</feature>
<feature type="region of interest" description="Disordered" evidence="1">
    <location>
        <begin position="266"/>
        <end position="376"/>
    </location>
</feature>
<feature type="compositionally biased region" description="Pro residues" evidence="1">
    <location>
        <begin position="332"/>
        <end position="352"/>
    </location>
</feature>
<dbReference type="InterPro" id="IPR016071">
    <property type="entry name" value="Staphylococal_nuclease_OB-fold"/>
</dbReference>
<dbReference type="Gene3D" id="2.40.50.90">
    <property type="match status" value="1"/>
</dbReference>
<evidence type="ECO:0000313" key="3">
    <source>
        <dbReference type="EMBL" id="MFC0582015.1"/>
    </source>
</evidence>
<dbReference type="PROSITE" id="PS01123">
    <property type="entry name" value="TNASE_1"/>
    <property type="match status" value="1"/>
</dbReference>
<name>A0ABV6PA70_9MICC</name>
<feature type="compositionally biased region" description="Basic and acidic residues" evidence="1">
    <location>
        <begin position="291"/>
        <end position="300"/>
    </location>
</feature>
<dbReference type="SMART" id="SM00318">
    <property type="entry name" value="SNc"/>
    <property type="match status" value="1"/>
</dbReference>
<feature type="compositionally biased region" description="Basic and acidic residues" evidence="1">
    <location>
        <begin position="266"/>
        <end position="285"/>
    </location>
</feature>
<reference evidence="3 4" key="1">
    <citation type="submission" date="2024-09" db="EMBL/GenBank/DDBJ databases">
        <authorList>
            <person name="Sun Q."/>
            <person name="Mori K."/>
        </authorList>
    </citation>
    <scope>NUCLEOTIDE SEQUENCE [LARGE SCALE GENOMIC DNA]</scope>
    <source>
        <strain evidence="3 4">NCAIM B.02604</strain>
    </source>
</reference>
<evidence type="ECO:0000256" key="1">
    <source>
        <dbReference type="SAM" id="MobiDB-lite"/>
    </source>
</evidence>
<accession>A0ABV6PA70</accession>
<dbReference type="PROSITE" id="PS01284">
    <property type="entry name" value="TNASE_2"/>
    <property type="match status" value="1"/>
</dbReference>
<proteinExistence type="predicted"/>
<dbReference type="PROSITE" id="PS50830">
    <property type="entry name" value="TNASE_3"/>
    <property type="match status" value="1"/>
</dbReference>
<keyword evidence="4" id="KW-1185">Reference proteome</keyword>
<protein>
    <submittedName>
        <fullName evidence="3">Thermonuclease family protein</fullName>
    </submittedName>
</protein>
<dbReference type="Pfam" id="PF00565">
    <property type="entry name" value="SNase"/>
    <property type="match status" value="1"/>
</dbReference>
<gene>
    <name evidence="3" type="ORF">ACFFFR_06415</name>
</gene>
<dbReference type="InterPro" id="IPR002071">
    <property type="entry name" value="Thermonucl_AS"/>
</dbReference>
<comment type="caution">
    <text evidence="3">The sequence shown here is derived from an EMBL/GenBank/DDBJ whole genome shotgun (WGS) entry which is preliminary data.</text>
</comment>
<dbReference type="InterPro" id="IPR035437">
    <property type="entry name" value="SNase_OB-fold_sf"/>
</dbReference>
<evidence type="ECO:0000259" key="2">
    <source>
        <dbReference type="PROSITE" id="PS50830"/>
    </source>
</evidence>
<dbReference type="EMBL" id="JBHLUB010000028">
    <property type="protein sequence ID" value="MFC0582015.1"/>
    <property type="molecule type" value="Genomic_DNA"/>
</dbReference>
<dbReference type="RefSeq" id="WP_377458865.1">
    <property type="nucleotide sequence ID" value="NZ_JBHLUB010000028.1"/>
</dbReference>
<organism evidence="3 4">
    <name type="scientific">Micrococcoides hystricis</name>
    <dbReference type="NCBI Taxonomy" id="1572761"/>
    <lineage>
        <taxon>Bacteria</taxon>
        <taxon>Bacillati</taxon>
        <taxon>Actinomycetota</taxon>
        <taxon>Actinomycetes</taxon>
        <taxon>Micrococcales</taxon>
        <taxon>Micrococcaceae</taxon>
        <taxon>Micrococcoides</taxon>
    </lineage>
</organism>
<dbReference type="Proteomes" id="UP001589862">
    <property type="component" value="Unassembled WGS sequence"/>
</dbReference>
<evidence type="ECO:0000313" key="4">
    <source>
        <dbReference type="Proteomes" id="UP001589862"/>
    </source>
</evidence>